<dbReference type="GO" id="GO:0046872">
    <property type="term" value="F:metal ion binding"/>
    <property type="evidence" value="ECO:0007669"/>
    <property type="project" value="UniProtKB-KW"/>
</dbReference>
<dbReference type="Gene3D" id="1.10.340.30">
    <property type="entry name" value="Hypothetical protein, domain 2"/>
    <property type="match status" value="1"/>
</dbReference>
<feature type="binding site" evidence="1">
    <location>
        <position position="16"/>
    </location>
    <ligand>
        <name>Zn(2+)</name>
        <dbReference type="ChEBI" id="CHEBI:29105"/>
    </ligand>
</feature>
<dbReference type="GO" id="GO:0006284">
    <property type="term" value="P:base-excision repair"/>
    <property type="evidence" value="ECO:0007669"/>
    <property type="project" value="InterPro"/>
</dbReference>
<dbReference type="Pfam" id="PF03352">
    <property type="entry name" value="Adenine_glyco"/>
    <property type="match status" value="1"/>
</dbReference>
<evidence type="ECO:0000313" key="2">
    <source>
        <dbReference type="EMBL" id="CDZ31545.1"/>
    </source>
</evidence>
<keyword evidence="1" id="KW-0479">Metal-binding</keyword>
<evidence type="ECO:0000313" key="3">
    <source>
        <dbReference type="Proteomes" id="UP000046176"/>
    </source>
</evidence>
<accession>A0A0T7F950</accession>
<keyword evidence="1" id="KW-0862">Zinc</keyword>
<gene>
    <name evidence="2" type="ORF">NGAL_HAMBI1145_03070</name>
</gene>
<dbReference type="InterPro" id="IPR005019">
    <property type="entry name" value="Adenine_glyco"/>
</dbReference>
<feature type="binding site" evidence="1">
    <location>
        <position position="189"/>
    </location>
    <ligand>
        <name>Zn(2+)</name>
        <dbReference type="ChEBI" id="CHEBI:29105"/>
    </ligand>
</feature>
<dbReference type="InterPro" id="IPR011257">
    <property type="entry name" value="DNA_glycosylase"/>
</dbReference>
<reference evidence="2 3" key="1">
    <citation type="submission" date="2014-08" db="EMBL/GenBank/DDBJ databases">
        <authorList>
            <person name="Chen Y.-H."/>
        </authorList>
    </citation>
    <scope>NUCLEOTIDE SEQUENCE [LARGE SCALE GENOMIC DNA]</scope>
</reference>
<dbReference type="InterPro" id="IPR052891">
    <property type="entry name" value="DNA-3mA_glycosylase"/>
</dbReference>
<dbReference type="Proteomes" id="UP000046176">
    <property type="component" value="Unassembled WGS sequence"/>
</dbReference>
<feature type="binding site" evidence="1">
    <location>
        <position position="193"/>
    </location>
    <ligand>
        <name>Zn(2+)</name>
        <dbReference type="ChEBI" id="CHEBI:29105"/>
    </ligand>
</feature>
<proteinExistence type="predicted"/>
<dbReference type="AlphaFoldDB" id="A0A0T7F950"/>
<feature type="binding site" evidence="1">
    <location>
        <position position="29"/>
    </location>
    <ligand>
        <name>Zn(2+)</name>
        <dbReference type="ChEBI" id="CHEBI:29105"/>
    </ligand>
</feature>
<dbReference type="EMBL" id="CCRH01000001">
    <property type="protein sequence ID" value="CDZ31545.1"/>
    <property type="molecule type" value="Genomic_DNA"/>
</dbReference>
<sequence length="209" mass="23891">MEKAGIIVGEDGKGRCAWHGGLEDYRRYHDEEWGRPVTDDIRLFEKICLEGFQSGLSWLTILRKRENFRAAFAGFDFEKIAQFGEEDIARCLADAGIIRHRGKIVSTINNAARAMELKREFGSLAKFFWSFEPGPHQRPEVMDLATLRANPTTPVSVTLSKALKKRGWTFVGPTTVYAFMQAMGMVNDHLDGCFCQREVDELRLKFRRP</sequence>
<name>A0A0T7F950_NEOGA</name>
<dbReference type="SUPFAM" id="SSF48150">
    <property type="entry name" value="DNA-glycosylase"/>
    <property type="match status" value="1"/>
</dbReference>
<protein>
    <submittedName>
        <fullName evidence="2">DNA-3-methyladenine glycosylase I</fullName>
    </submittedName>
</protein>
<dbReference type="PANTHER" id="PTHR30037:SF4">
    <property type="entry name" value="DNA-3-METHYLADENINE GLYCOSYLASE I"/>
    <property type="match status" value="1"/>
</dbReference>
<evidence type="ECO:0000256" key="1">
    <source>
        <dbReference type="PIRSR" id="PIRSR605019-1"/>
    </source>
</evidence>
<dbReference type="RefSeq" id="WP_046664641.1">
    <property type="nucleotide sequence ID" value="NZ_CCRH01000001.1"/>
</dbReference>
<dbReference type="GO" id="GO:0008725">
    <property type="term" value="F:DNA-3-methyladenine glycosylase activity"/>
    <property type="evidence" value="ECO:0007669"/>
    <property type="project" value="InterPro"/>
</dbReference>
<dbReference type="PANTHER" id="PTHR30037">
    <property type="entry name" value="DNA-3-METHYLADENINE GLYCOSYLASE 1"/>
    <property type="match status" value="1"/>
</dbReference>
<organism evidence="2 3">
    <name type="scientific">Neorhizobium galegae bv. officinalis</name>
    <dbReference type="NCBI Taxonomy" id="323656"/>
    <lineage>
        <taxon>Bacteria</taxon>
        <taxon>Pseudomonadati</taxon>
        <taxon>Pseudomonadota</taxon>
        <taxon>Alphaproteobacteria</taxon>
        <taxon>Hyphomicrobiales</taxon>
        <taxon>Rhizobiaceae</taxon>
        <taxon>Rhizobium/Agrobacterium group</taxon>
        <taxon>Neorhizobium</taxon>
    </lineage>
</organism>
<dbReference type="OrthoDB" id="9807664at2"/>